<evidence type="ECO:0000256" key="1">
    <source>
        <dbReference type="ARBA" id="ARBA00023125"/>
    </source>
</evidence>
<dbReference type="GO" id="GO:0006310">
    <property type="term" value="P:DNA recombination"/>
    <property type="evidence" value="ECO:0007669"/>
    <property type="project" value="UniProtKB-UniRule"/>
</dbReference>
<reference evidence="5 6" key="1">
    <citation type="submission" date="2020-03" db="EMBL/GenBank/DDBJ databases">
        <title>Genomic Encyclopedia of Type Strains, Phase IV (KMG-IV): sequencing the most valuable type-strain genomes for metagenomic binning, comparative biology and taxonomic classification.</title>
        <authorList>
            <person name="Goeker M."/>
        </authorList>
    </citation>
    <scope>NUCLEOTIDE SEQUENCE [LARGE SCALE GENOMIC DNA]</scope>
    <source>
        <strain evidence="5 6">DSM 5718</strain>
    </source>
</reference>
<name>A0A846MSW3_9BACT</name>
<organism evidence="5 6">
    <name type="scientific">Thermonema lapsum</name>
    <dbReference type="NCBI Taxonomy" id="28195"/>
    <lineage>
        <taxon>Bacteria</taxon>
        <taxon>Pseudomonadati</taxon>
        <taxon>Bacteroidota</taxon>
        <taxon>Cytophagia</taxon>
        <taxon>Cytophagales</taxon>
        <taxon>Thermonemataceae</taxon>
        <taxon>Thermonema</taxon>
    </lineage>
</organism>
<dbReference type="InterPro" id="IPR012340">
    <property type="entry name" value="NA-bd_OB-fold"/>
</dbReference>
<sequence length="152" mass="17019">MARGLNKVILIGNLGADPEVRTLESGSVVATFNLATTEAYTDRQGNRQSITEWHRIEMWDSLAKIAEQYLRKGSQVYIEGKIRTDNWEDKDGNKRSTVKIRAQSMILLGGRPEEYASSSNASTNKPLVEQSSPSTEEIPPFLTDDNEDDLPF</sequence>
<keyword evidence="6" id="KW-1185">Reference proteome</keyword>
<dbReference type="Proteomes" id="UP000537126">
    <property type="component" value="Unassembled WGS sequence"/>
</dbReference>
<accession>A0A846MSW3</accession>
<dbReference type="PANTHER" id="PTHR10302">
    <property type="entry name" value="SINGLE-STRANDED DNA-BINDING PROTEIN"/>
    <property type="match status" value="1"/>
</dbReference>
<comment type="function">
    <text evidence="2">Plays an important role in DNA replication, recombination and repair. Binds to ssDNA and to an array of partner proteins to recruit them to their sites of action during DNA metabolism.</text>
</comment>
<keyword evidence="2" id="KW-0234">DNA repair</keyword>
<proteinExistence type="inferred from homology"/>
<dbReference type="PROSITE" id="PS50935">
    <property type="entry name" value="SSB"/>
    <property type="match status" value="1"/>
</dbReference>
<evidence type="ECO:0000313" key="6">
    <source>
        <dbReference type="Proteomes" id="UP000537126"/>
    </source>
</evidence>
<keyword evidence="2" id="KW-0233">DNA recombination</keyword>
<dbReference type="HAMAP" id="MF_00984">
    <property type="entry name" value="SSB"/>
    <property type="match status" value="1"/>
</dbReference>
<dbReference type="SUPFAM" id="SSF50249">
    <property type="entry name" value="Nucleic acid-binding proteins"/>
    <property type="match status" value="1"/>
</dbReference>
<evidence type="ECO:0000256" key="2">
    <source>
        <dbReference type="HAMAP-Rule" id="MF_00984"/>
    </source>
</evidence>
<comment type="caution">
    <text evidence="5">The sequence shown here is derived from an EMBL/GenBank/DDBJ whole genome shotgun (WGS) entry which is preliminary data.</text>
</comment>
<feature type="compositionally biased region" description="Polar residues" evidence="4">
    <location>
        <begin position="116"/>
        <end position="135"/>
    </location>
</feature>
<dbReference type="RefSeq" id="WP_166919912.1">
    <property type="nucleotide sequence ID" value="NZ_JAASRN010000002.1"/>
</dbReference>
<dbReference type="CDD" id="cd04496">
    <property type="entry name" value="SSB_OBF"/>
    <property type="match status" value="1"/>
</dbReference>
<feature type="short sequence motif" description="Important for interaction with partner proteins" evidence="2">
    <location>
        <begin position="147"/>
        <end position="152"/>
    </location>
</feature>
<keyword evidence="2" id="KW-0227">DNA damage</keyword>
<evidence type="ECO:0000256" key="4">
    <source>
        <dbReference type="SAM" id="MobiDB-lite"/>
    </source>
</evidence>
<dbReference type="Gene3D" id="2.40.50.140">
    <property type="entry name" value="Nucleic acid-binding proteins"/>
    <property type="match status" value="1"/>
</dbReference>
<keyword evidence="1 2" id="KW-0238">DNA-binding</keyword>
<dbReference type="GO" id="GO:0006281">
    <property type="term" value="P:DNA repair"/>
    <property type="evidence" value="ECO:0007669"/>
    <property type="project" value="UniProtKB-UniRule"/>
</dbReference>
<feature type="region of interest" description="Disordered" evidence="4">
    <location>
        <begin position="111"/>
        <end position="152"/>
    </location>
</feature>
<protein>
    <recommendedName>
        <fullName evidence="2 3">Single-stranded DNA-binding protein</fullName>
        <shortName evidence="2">SSB</shortName>
    </recommendedName>
</protein>
<dbReference type="PIRSF" id="PIRSF002070">
    <property type="entry name" value="SSB"/>
    <property type="match status" value="1"/>
</dbReference>
<evidence type="ECO:0000313" key="5">
    <source>
        <dbReference type="EMBL" id="NIK74337.1"/>
    </source>
</evidence>
<dbReference type="NCBIfam" id="TIGR00621">
    <property type="entry name" value="ssb"/>
    <property type="match status" value="1"/>
</dbReference>
<dbReference type="EMBL" id="JAASRN010000002">
    <property type="protein sequence ID" value="NIK74337.1"/>
    <property type="molecule type" value="Genomic_DNA"/>
</dbReference>
<evidence type="ECO:0000256" key="3">
    <source>
        <dbReference type="PIRNR" id="PIRNR002070"/>
    </source>
</evidence>
<dbReference type="Pfam" id="PF00436">
    <property type="entry name" value="SSB"/>
    <property type="match status" value="1"/>
</dbReference>
<dbReference type="InterPro" id="IPR011344">
    <property type="entry name" value="ssDNA-bd"/>
</dbReference>
<dbReference type="InterPro" id="IPR000424">
    <property type="entry name" value="Primosome_PriB/ssb"/>
</dbReference>
<dbReference type="AlphaFoldDB" id="A0A846MSW3"/>
<keyword evidence="2" id="KW-0235">DNA replication</keyword>
<dbReference type="GO" id="GO:0003697">
    <property type="term" value="F:single-stranded DNA binding"/>
    <property type="evidence" value="ECO:0007669"/>
    <property type="project" value="UniProtKB-UniRule"/>
</dbReference>
<comment type="subunit">
    <text evidence="2">Homotetramer.</text>
</comment>
<dbReference type="PANTHER" id="PTHR10302:SF27">
    <property type="entry name" value="SINGLE-STRANDED DNA-BINDING PROTEIN"/>
    <property type="match status" value="1"/>
</dbReference>
<gene>
    <name evidence="5" type="ORF">FHS56_001850</name>
</gene>
<dbReference type="GO" id="GO:0006260">
    <property type="term" value="P:DNA replication"/>
    <property type="evidence" value="ECO:0007669"/>
    <property type="project" value="UniProtKB-UniRule"/>
</dbReference>
<comment type="caution">
    <text evidence="2">Lacks conserved residue(s) required for the propagation of feature annotation.</text>
</comment>
<dbReference type="GO" id="GO:0009295">
    <property type="term" value="C:nucleoid"/>
    <property type="evidence" value="ECO:0007669"/>
    <property type="project" value="TreeGrafter"/>
</dbReference>